<evidence type="ECO:0000256" key="1">
    <source>
        <dbReference type="ARBA" id="ARBA00023015"/>
    </source>
</evidence>
<sequence length="167" mass="19253">MSFFWSLQENENVDEEDEENDADFELEIEEVLESDLDENTRDKTHEQEYEAVGRRLKTRQNRHQKDFFKHKKKLLGQMNRPLRPLLLIGPAPSFKFFDGKSLMPKNAPQCLLSSANNGPVNGFSPHQIGQLHGLINEHVQLLIQIFSLCVSEPARQQIASELRGLIQ</sequence>
<evidence type="ECO:0000256" key="3">
    <source>
        <dbReference type="ARBA" id="ARBA00023242"/>
    </source>
</evidence>
<feature type="region of interest" description="Disordered" evidence="4">
    <location>
        <begin position="1"/>
        <end position="21"/>
    </location>
</feature>
<evidence type="ECO:0000313" key="6">
    <source>
        <dbReference type="Proteomes" id="UP001642360"/>
    </source>
</evidence>
<keyword evidence="1" id="KW-0805">Transcription regulation</keyword>
<accession>A0ABC8RPE8</accession>
<keyword evidence="2" id="KW-0804">Transcription</keyword>
<dbReference type="PANTHER" id="PTHR16088">
    <property type="entry name" value="YY1 ASSOCIATED PROTEIN-RELATED"/>
    <property type="match status" value="1"/>
</dbReference>
<reference evidence="5 6" key="1">
    <citation type="submission" date="2024-02" db="EMBL/GenBank/DDBJ databases">
        <authorList>
            <person name="Vignale AGUSTIN F."/>
            <person name="Sosa J E."/>
            <person name="Modenutti C."/>
        </authorList>
    </citation>
    <scope>NUCLEOTIDE SEQUENCE [LARGE SCALE GENOMIC DNA]</scope>
</reference>
<evidence type="ECO:0000256" key="4">
    <source>
        <dbReference type="SAM" id="MobiDB-lite"/>
    </source>
</evidence>
<dbReference type="AlphaFoldDB" id="A0ABC8RPE8"/>
<comment type="caution">
    <text evidence="5">The sequence shown here is derived from an EMBL/GenBank/DDBJ whole genome shotgun (WGS) entry which is preliminary data.</text>
</comment>
<dbReference type="PANTHER" id="PTHR16088:SF3">
    <property type="entry name" value="GON-4-LIKE PROTEIN"/>
    <property type="match status" value="1"/>
</dbReference>
<proteinExistence type="predicted"/>
<organism evidence="5 6">
    <name type="scientific">Ilex paraguariensis</name>
    <name type="common">yerba mate</name>
    <dbReference type="NCBI Taxonomy" id="185542"/>
    <lineage>
        <taxon>Eukaryota</taxon>
        <taxon>Viridiplantae</taxon>
        <taxon>Streptophyta</taxon>
        <taxon>Embryophyta</taxon>
        <taxon>Tracheophyta</taxon>
        <taxon>Spermatophyta</taxon>
        <taxon>Magnoliopsida</taxon>
        <taxon>eudicotyledons</taxon>
        <taxon>Gunneridae</taxon>
        <taxon>Pentapetalae</taxon>
        <taxon>asterids</taxon>
        <taxon>campanulids</taxon>
        <taxon>Aquifoliales</taxon>
        <taxon>Aquifoliaceae</taxon>
        <taxon>Ilex</taxon>
    </lineage>
</organism>
<dbReference type="EMBL" id="CAUOFW020001614">
    <property type="protein sequence ID" value="CAK9146851.1"/>
    <property type="molecule type" value="Genomic_DNA"/>
</dbReference>
<dbReference type="InterPro" id="IPR052435">
    <property type="entry name" value="YY1-Transcr_Regul"/>
</dbReference>
<feature type="compositionally biased region" description="Acidic residues" evidence="4">
    <location>
        <begin position="11"/>
        <end position="21"/>
    </location>
</feature>
<name>A0ABC8RPE8_9AQUA</name>
<keyword evidence="6" id="KW-1185">Reference proteome</keyword>
<keyword evidence="3" id="KW-0539">Nucleus</keyword>
<evidence type="ECO:0000313" key="5">
    <source>
        <dbReference type="EMBL" id="CAK9146851.1"/>
    </source>
</evidence>
<evidence type="ECO:0000256" key="2">
    <source>
        <dbReference type="ARBA" id="ARBA00023163"/>
    </source>
</evidence>
<dbReference type="Proteomes" id="UP001642360">
    <property type="component" value="Unassembled WGS sequence"/>
</dbReference>
<protein>
    <submittedName>
        <fullName evidence="5">Uncharacterized protein</fullName>
    </submittedName>
</protein>
<gene>
    <name evidence="5" type="ORF">ILEXP_LOCUS14721</name>
</gene>